<proteinExistence type="inferred from homology"/>
<feature type="region of interest" description="Disordered" evidence="5">
    <location>
        <begin position="154"/>
        <end position="207"/>
    </location>
</feature>
<dbReference type="OrthoDB" id="5578174at2759"/>
<dbReference type="PANTHER" id="PTHR13475:SF3">
    <property type="entry name" value="NEUGRIN"/>
    <property type="match status" value="1"/>
</dbReference>
<evidence type="ECO:0000256" key="1">
    <source>
        <dbReference type="ARBA" id="ARBA00003548"/>
    </source>
</evidence>
<evidence type="ECO:0000256" key="5">
    <source>
        <dbReference type="SAM" id="MobiDB-lite"/>
    </source>
</evidence>
<organism evidence="6 7">
    <name type="scientific">Scheffersomyces spartinae</name>
    <dbReference type="NCBI Taxonomy" id="45513"/>
    <lineage>
        <taxon>Eukaryota</taxon>
        <taxon>Fungi</taxon>
        <taxon>Dikarya</taxon>
        <taxon>Ascomycota</taxon>
        <taxon>Saccharomycotina</taxon>
        <taxon>Pichiomycetes</taxon>
        <taxon>Debaryomycetaceae</taxon>
        <taxon>Scheffersomyces</taxon>
    </lineage>
</organism>
<evidence type="ECO:0000313" key="6">
    <source>
        <dbReference type="EMBL" id="KAG7191596.1"/>
    </source>
</evidence>
<comment type="similarity">
    <text evidence="3">Belongs to the RRG9 family.</text>
</comment>
<comment type="function">
    <text evidence="1">Required for respiratory activity and maintenance and expression of the mitochondrial genome.</text>
</comment>
<evidence type="ECO:0000313" key="7">
    <source>
        <dbReference type="Proteomes" id="UP000790833"/>
    </source>
</evidence>
<reference evidence="6" key="1">
    <citation type="submission" date="2021-03" db="EMBL/GenBank/DDBJ databases">
        <authorList>
            <person name="Palmer J.M."/>
        </authorList>
    </citation>
    <scope>NUCLEOTIDE SEQUENCE</scope>
    <source>
        <strain evidence="6">ARV_011</strain>
    </source>
</reference>
<dbReference type="GO" id="GO:0005739">
    <property type="term" value="C:mitochondrion"/>
    <property type="evidence" value="ECO:0007669"/>
    <property type="project" value="UniProtKB-SubCell"/>
</dbReference>
<accession>A0A9P7V5M3</accession>
<dbReference type="PANTHER" id="PTHR13475">
    <property type="entry name" value="NEUGRIN"/>
    <property type="match status" value="1"/>
</dbReference>
<evidence type="ECO:0000256" key="2">
    <source>
        <dbReference type="ARBA" id="ARBA00004173"/>
    </source>
</evidence>
<dbReference type="InterPro" id="IPR010487">
    <property type="entry name" value="NGRN/Rrg9"/>
</dbReference>
<comment type="subcellular location">
    <subcellularLocation>
        <location evidence="2">Mitochondrion</location>
    </subcellularLocation>
</comment>
<gene>
    <name evidence="6" type="primary">RRG9</name>
    <name evidence="6" type="ORF">KQ657_002991</name>
</gene>
<sequence length="207" mass="24667">MLQRIGQVVQARFKSTKSWKPLSAEEYKKLLAESDDTREQRLPQWQKRDIAHKHRYGEWKPTKKLSRQQMADIRSLKEDHPLLKTVQLANHYNVSPEAVRRILRSKWVPNDAEETKIAERATKRKLGAVELRQKLVEHIEDEIQKLHRNKSVDVDSVRIASQHDSRRTRKNNSFNRNRDRDLLPHPQQHRNRRRPPSVVHNLEDLID</sequence>
<dbReference type="GO" id="GO:0005634">
    <property type="term" value="C:nucleus"/>
    <property type="evidence" value="ECO:0007669"/>
    <property type="project" value="TreeGrafter"/>
</dbReference>
<comment type="caution">
    <text evidence="6">The sequence shown here is derived from an EMBL/GenBank/DDBJ whole genome shotgun (WGS) entry which is preliminary data.</text>
</comment>
<feature type="compositionally biased region" description="Basic and acidic residues" evidence="5">
    <location>
        <begin position="154"/>
        <end position="165"/>
    </location>
</feature>
<evidence type="ECO:0000256" key="3">
    <source>
        <dbReference type="ARBA" id="ARBA00010895"/>
    </source>
</evidence>
<protein>
    <recommendedName>
        <fullName evidence="4">Required for respiratory growth protein 9, mitochondrial</fullName>
    </recommendedName>
</protein>
<dbReference type="Proteomes" id="UP000790833">
    <property type="component" value="Unassembled WGS sequence"/>
</dbReference>
<dbReference type="RefSeq" id="XP_043047148.1">
    <property type="nucleotide sequence ID" value="XM_043193729.1"/>
</dbReference>
<name>A0A9P7V5M3_9ASCO</name>
<dbReference type="EMBL" id="JAHMUF010000026">
    <property type="protein sequence ID" value="KAG7191596.1"/>
    <property type="molecule type" value="Genomic_DNA"/>
</dbReference>
<dbReference type="AlphaFoldDB" id="A0A9P7V5M3"/>
<dbReference type="GeneID" id="66116365"/>
<dbReference type="Pfam" id="PF06413">
    <property type="entry name" value="Neugrin"/>
    <property type="match status" value="1"/>
</dbReference>
<evidence type="ECO:0000256" key="4">
    <source>
        <dbReference type="ARBA" id="ARBA00013566"/>
    </source>
</evidence>
<keyword evidence="7" id="KW-1185">Reference proteome</keyword>